<comment type="similarity">
    <text evidence="4">Belongs to the putative lipase ROG1 family.</text>
</comment>
<evidence type="ECO:0000256" key="2">
    <source>
        <dbReference type="ARBA" id="ARBA00004240"/>
    </source>
</evidence>
<feature type="domain" description="DUF676" evidence="9">
    <location>
        <begin position="112"/>
        <end position="183"/>
    </location>
</feature>
<dbReference type="PANTHER" id="PTHR48182">
    <property type="entry name" value="PROTEIN SERAC1"/>
    <property type="match status" value="1"/>
</dbReference>
<dbReference type="GO" id="GO:0005783">
    <property type="term" value="C:endoplasmic reticulum"/>
    <property type="evidence" value="ECO:0007669"/>
    <property type="project" value="UniProtKB-SubCell"/>
</dbReference>
<dbReference type="GO" id="GO:0016020">
    <property type="term" value="C:membrane"/>
    <property type="evidence" value="ECO:0007669"/>
    <property type="project" value="UniProtKB-SubCell"/>
</dbReference>
<evidence type="ECO:0000256" key="3">
    <source>
        <dbReference type="ARBA" id="ARBA00004370"/>
    </source>
</evidence>
<dbReference type="AlphaFoldDB" id="A0AA39Y8V0"/>
<dbReference type="PANTHER" id="PTHR48182:SF2">
    <property type="entry name" value="PROTEIN SERAC1"/>
    <property type="match status" value="1"/>
</dbReference>
<dbReference type="Pfam" id="PF05057">
    <property type="entry name" value="DUF676"/>
    <property type="match status" value="1"/>
</dbReference>
<evidence type="ECO:0000256" key="7">
    <source>
        <dbReference type="ARBA" id="ARBA00023136"/>
    </source>
</evidence>
<accession>A0AA39Y8V0</accession>
<protein>
    <submittedName>
        <fullName evidence="10">Ribonuclease-like protein p/mrp subunit</fullName>
    </submittedName>
</protein>
<feature type="compositionally biased region" description="Basic and acidic residues" evidence="8">
    <location>
        <begin position="8"/>
        <end position="22"/>
    </location>
</feature>
<feature type="region of interest" description="Disordered" evidence="8">
    <location>
        <begin position="1"/>
        <end position="26"/>
    </location>
</feature>
<dbReference type="GO" id="GO:0005739">
    <property type="term" value="C:mitochondrion"/>
    <property type="evidence" value="ECO:0007669"/>
    <property type="project" value="UniProtKB-SubCell"/>
</dbReference>
<dbReference type="Gene3D" id="3.40.50.1820">
    <property type="entry name" value="alpha/beta hydrolase"/>
    <property type="match status" value="1"/>
</dbReference>
<keyword evidence="11" id="KW-1185">Reference proteome</keyword>
<evidence type="ECO:0000256" key="6">
    <source>
        <dbReference type="ARBA" id="ARBA00023128"/>
    </source>
</evidence>
<evidence type="ECO:0000256" key="5">
    <source>
        <dbReference type="ARBA" id="ARBA00022824"/>
    </source>
</evidence>
<evidence type="ECO:0000256" key="4">
    <source>
        <dbReference type="ARBA" id="ARBA00007920"/>
    </source>
</evidence>
<dbReference type="InterPro" id="IPR007751">
    <property type="entry name" value="DUF676_lipase-like"/>
</dbReference>
<keyword evidence="7" id="KW-0472">Membrane</keyword>
<proteinExistence type="inferred from homology"/>
<dbReference type="InterPro" id="IPR052374">
    <property type="entry name" value="SERAC1"/>
</dbReference>
<evidence type="ECO:0000256" key="8">
    <source>
        <dbReference type="SAM" id="MobiDB-lite"/>
    </source>
</evidence>
<gene>
    <name evidence="10" type="ORF">B0T16DRAFT_407688</name>
</gene>
<keyword evidence="5" id="KW-0256">Endoplasmic reticulum</keyword>
<comment type="subcellular location">
    <subcellularLocation>
        <location evidence="2">Endoplasmic reticulum</location>
    </subcellularLocation>
    <subcellularLocation>
        <location evidence="3">Membrane</location>
    </subcellularLocation>
    <subcellularLocation>
        <location evidence="1">Mitochondrion</location>
    </subcellularLocation>
</comment>
<reference evidence="10" key="1">
    <citation type="submission" date="2023-06" db="EMBL/GenBank/DDBJ databases">
        <title>Genome-scale phylogeny and comparative genomics of the fungal order Sordariales.</title>
        <authorList>
            <consortium name="Lawrence Berkeley National Laboratory"/>
            <person name="Hensen N."/>
            <person name="Bonometti L."/>
            <person name="Westerberg I."/>
            <person name="Brannstrom I.O."/>
            <person name="Guillou S."/>
            <person name="Cros-Aarteil S."/>
            <person name="Calhoun S."/>
            <person name="Haridas S."/>
            <person name="Kuo A."/>
            <person name="Mondo S."/>
            <person name="Pangilinan J."/>
            <person name="Riley R."/>
            <person name="Labutti K."/>
            <person name="Andreopoulos B."/>
            <person name="Lipzen A."/>
            <person name="Chen C."/>
            <person name="Yanf M."/>
            <person name="Daum C."/>
            <person name="Ng V."/>
            <person name="Clum A."/>
            <person name="Steindorff A."/>
            <person name="Ohm R."/>
            <person name="Martin F."/>
            <person name="Silar P."/>
            <person name="Natvig D."/>
            <person name="Lalanne C."/>
            <person name="Gautier V."/>
            <person name="Ament-Velasquez S.L."/>
            <person name="Kruys A."/>
            <person name="Hutchinson M.I."/>
            <person name="Powell A.J."/>
            <person name="Barry K."/>
            <person name="Miller A.N."/>
            <person name="Grigoriev I.V."/>
            <person name="Debuchy R."/>
            <person name="Gladieux P."/>
            <person name="Thoren M.H."/>
            <person name="Johannesson H."/>
        </authorList>
    </citation>
    <scope>NUCLEOTIDE SEQUENCE</scope>
    <source>
        <strain evidence="10">SMH2532-1</strain>
    </source>
</reference>
<dbReference type="Proteomes" id="UP001174936">
    <property type="component" value="Unassembled WGS sequence"/>
</dbReference>
<dbReference type="EMBL" id="JAULSV010000003">
    <property type="protein sequence ID" value="KAK0648078.1"/>
    <property type="molecule type" value="Genomic_DNA"/>
</dbReference>
<evidence type="ECO:0000256" key="1">
    <source>
        <dbReference type="ARBA" id="ARBA00004173"/>
    </source>
</evidence>
<organism evidence="10 11">
    <name type="scientific">Cercophora newfieldiana</name>
    <dbReference type="NCBI Taxonomy" id="92897"/>
    <lineage>
        <taxon>Eukaryota</taxon>
        <taxon>Fungi</taxon>
        <taxon>Dikarya</taxon>
        <taxon>Ascomycota</taxon>
        <taxon>Pezizomycotina</taxon>
        <taxon>Sordariomycetes</taxon>
        <taxon>Sordariomycetidae</taxon>
        <taxon>Sordariales</taxon>
        <taxon>Lasiosphaeriaceae</taxon>
        <taxon>Cercophora</taxon>
    </lineage>
</organism>
<evidence type="ECO:0000259" key="9">
    <source>
        <dbReference type="Pfam" id="PF05057"/>
    </source>
</evidence>
<dbReference type="SUPFAM" id="SSF53474">
    <property type="entry name" value="alpha/beta-Hydrolases"/>
    <property type="match status" value="1"/>
</dbReference>
<name>A0AA39Y8V0_9PEZI</name>
<sequence length="342" mass="38590">MPKSSRNILERLATEKVEPKDESELDSEPAALTEIYRGNDPIVDIVTVHGLNGDAFRTFTSQSSGRCWLDDPEMLPKDLPNCRILTFSYPATVAMLLGRTSSDRVLQHAQTLVAELVADRELENATQRPIIFVCHSLGGIIVKRALVYSASRTGQKIEHLHSIFTSTYGILFLATPHDGSGKAKLGSFVRKIVDSCVPKKVVDTSPQLIEAMEKGSEVLQEITDNFTPLMKRFCLYFFWEQHKTDLKTTYDYVVDQASAAPILDNTDRAGLPYDHRDICRFASRTAPGYRIVIAALRRYALHSPSIIAQRWVDEEAMMQSLRMTEARELQYSWRPVYDGKMA</sequence>
<dbReference type="InterPro" id="IPR029058">
    <property type="entry name" value="AB_hydrolase_fold"/>
</dbReference>
<evidence type="ECO:0000313" key="11">
    <source>
        <dbReference type="Proteomes" id="UP001174936"/>
    </source>
</evidence>
<evidence type="ECO:0000313" key="10">
    <source>
        <dbReference type="EMBL" id="KAK0648078.1"/>
    </source>
</evidence>
<comment type="caution">
    <text evidence="10">The sequence shown here is derived from an EMBL/GenBank/DDBJ whole genome shotgun (WGS) entry which is preliminary data.</text>
</comment>
<keyword evidence="6" id="KW-0496">Mitochondrion</keyword>